<feature type="compositionally biased region" description="Low complexity" evidence="1">
    <location>
        <begin position="281"/>
        <end position="291"/>
    </location>
</feature>
<organism evidence="3 4">
    <name type="scientific">Rhodococcus ruber</name>
    <dbReference type="NCBI Taxonomy" id="1830"/>
    <lineage>
        <taxon>Bacteria</taxon>
        <taxon>Bacillati</taxon>
        <taxon>Actinomycetota</taxon>
        <taxon>Actinomycetes</taxon>
        <taxon>Mycobacteriales</taxon>
        <taxon>Nocardiaceae</taxon>
        <taxon>Rhodococcus</taxon>
    </lineage>
</organism>
<keyword evidence="2" id="KW-0472">Membrane</keyword>
<keyword evidence="2" id="KW-0812">Transmembrane</keyword>
<proteinExistence type="predicted"/>
<feature type="region of interest" description="Disordered" evidence="1">
    <location>
        <begin position="1"/>
        <end position="27"/>
    </location>
</feature>
<protein>
    <submittedName>
        <fullName evidence="3">Uncharacterized protein</fullName>
    </submittedName>
</protein>
<feature type="compositionally biased region" description="Basic and acidic residues" evidence="1">
    <location>
        <begin position="9"/>
        <end position="20"/>
    </location>
</feature>
<evidence type="ECO:0000256" key="2">
    <source>
        <dbReference type="SAM" id="Phobius"/>
    </source>
</evidence>
<gene>
    <name evidence="3" type="ORF">RHRU231_960146</name>
</gene>
<feature type="transmembrane region" description="Helical" evidence="2">
    <location>
        <begin position="220"/>
        <end position="237"/>
    </location>
</feature>
<keyword evidence="2" id="KW-1133">Transmembrane helix</keyword>
<name>A0A098BWM1_9NOCA</name>
<evidence type="ECO:0000313" key="3">
    <source>
        <dbReference type="EMBL" id="CDZ92617.1"/>
    </source>
</evidence>
<dbReference type="eggNOG" id="ENOG50341PC">
    <property type="taxonomic scope" value="Bacteria"/>
</dbReference>
<dbReference type="EMBL" id="CCSD01000112">
    <property type="protein sequence ID" value="CDZ92617.1"/>
    <property type="molecule type" value="Genomic_DNA"/>
</dbReference>
<dbReference type="Proteomes" id="UP000042997">
    <property type="component" value="Unassembled WGS sequence"/>
</dbReference>
<dbReference type="AlphaFoldDB" id="A0A098BWM1"/>
<reference evidence="3 4" key="1">
    <citation type="journal article" date="2014" name="Genome Announc.">
        <title>Draft Genome Sequence of Propane- and Butane-Oxidizing Actinobacterium Rhodococcus ruber IEGM 231.</title>
        <authorList>
            <person name="Ivshina I.B."/>
            <person name="Kuyukina M.S."/>
            <person name="Krivoruchko A.V."/>
            <person name="Barbe V."/>
            <person name="Fischer C."/>
        </authorList>
    </citation>
    <scope>NUCLEOTIDE SEQUENCE [LARGE SCALE GENOMIC DNA]</scope>
</reference>
<evidence type="ECO:0000256" key="1">
    <source>
        <dbReference type="SAM" id="MobiDB-lite"/>
    </source>
</evidence>
<evidence type="ECO:0000313" key="4">
    <source>
        <dbReference type="Proteomes" id="UP000042997"/>
    </source>
</evidence>
<feature type="region of interest" description="Disordered" evidence="1">
    <location>
        <begin position="259"/>
        <end position="292"/>
    </location>
</feature>
<sequence>MSEAVTELPGRRREPVEPRWDPSVLGDETRGDGVTLRRLLAVAALTRAQTALLVDDLICRVERRQRGGPSRLRDDAVTVSETGRLTIAWNGSATDGHAADESVARLLGSIVTSCRCPEWADRVSESIGEATDLEDLMHRVRRVVAADRDPAEESRVRSQLAALVAVVAGRRVPDDPVVARAAAPRGPGSGAGTSLAPAGWYPPAGSGWHRRRRRPSRRQGVLGLVALLILVGTLWAAPRVWAELRRGWDAVLNPVDTAEPNRIEPVSPPPPEPVGGRDEPAASAGTTAPGPVQVGAPASAGPIRLVTATFANGECAPGRMCAVRVDVHLDSAARVGTVTWALNVYDRCSGAVGASAEVSLAAQPGDEEVYGISWADLPPGGALAVAAVTSAPATAASEPLSVPAENATC</sequence>
<accession>A0A098BWM1</accession>
<feature type="region of interest" description="Disordered" evidence="1">
    <location>
        <begin position="179"/>
        <end position="215"/>
    </location>
</feature>